<dbReference type="HOGENOM" id="CLU_060837_2_0_1"/>
<feature type="domain" description="HTH myb-type" evidence="9">
    <location>
        <begin position="100"/>
        <end position="156"/>
    </location>
</feature>
<dbReference type="NCBIfam" id="TIGR01557">
    <property type="entry name" value="myb_SHAQKYF"/>
    <property type="match status" value="1"/>
</dbReference>
<dbReference type="GO" id="GO:0009751">
    <property type="term" value="P:response to salicylic acid"/>
    <property type="evidence" value="ECO:0000318"/>
    <property type="project" value="GO_Central"/>
</dbReference>
<keyword evidence="12" id="KW-1185">Reference proteome</keyword>
<dbReference type="Pfam" id="PF00249">
    <property type="entry name" value="Myb_DNA-binding"/>
    <property type="match status" value="2"/>
</dbReference>
<evidence type="ECO:0000256" key="3">
    <source>
        <dbReference type="ARBA" id="ARBA00023125"/>
    </source>
</evidence>
<comment type="subcellular location">
    <subcellularLocation>
        <location evidence="1">Nucleus</location>
    </subcellularLocation>
</comment>
<dbReference type="KEGG" id="mtr:11437961"/>
<dbReference type="FunFam" id="1.10.10.60:FF:000154">
    <property type="entry name" value="Transcription factor SRM1"/>
    <property type="match status" value="1"/>
</dbReference>
<dbReference type="GO" id="GO:0009739">
    <property type="term" value="P:response to gibberellin"/>
    <property type="evidence" value="ECO:0000318"/>
    <property type="project" value="GO_Central"/>
</dbReference>
<dbReference type="PROSITE" id="PS50090">
    <property type="entry name" value="MYB_LIKE"/>
    <property type="match status" value="2"/>
</dbReference>
<dbReference type="AlphaFoldDB" id="G7I733"/>
<feature type="compositionally biased region" description="Basic and acidic residues" evidence="6">
    <location>
        <begin position="153"/>
        <end position="169"/>
    </location>
</feature>
<feature type="domain" description="Myb-like" evidence="7">
    <location>
        <begin position="100"/>
        <end position="152"/>
    </location>
</feature>
<accession>G7I733</accession>
<reference evidence="10 12" key="1">
    <citation type="journal article" date="2011" name="Nature">
        <title>The Medicago genome provides insight into the evolution of rhizobial symbioses.</title>
        <authorList>
            <person name="Young N.D."/>
            <person name="Debelle F."/>
            <person name="Oldroyd G.E."/>
            <person name="Geurts R."/>
            <person name="Cannon S.B."/>
            <person name="Udvardi M.K."/>
            <person name="Benedito V.A."/>
            <person name="Mayer K.F."/>
            <person name="Gouzy J."/>
            <person name="Schoof H."/>
            <person name="Van de Peer Y."/>
            <person name="Proost S."/>
            <person name="Cook D.R."/>
            <person name="Meyers B.C."/>
            <person name="Spannagl M."/>
            <person name="Cheung F."/>
            <person name="De Mita S."/>
            <person name="Krishnakumar V."/>
            <person name="Gundlach H."/>
            <person name="Zhou S."/>
            <person name="Mudge J."/>
            <person name="Bharti A.K."/>
            <person name="Murray J.D."/>
            <person name="Naoumkina M.A."/>
            <person name="Rosen B."/>
            <person name="Silverstein K.A."/>
            <person name="Tang H."/>
            <person name="Rombauts S."/>
            <person name="Zhao P.X."/>
            <person name="Zhou P."/>
            <person name="Barbe V."/>
            <person name="Bardou P."/>
            <person name="Bechner M."/>
            <person name="Bellec A."/>
            <person name="Berger A."/>
            <person name="Berges H."/>
            <person name="Bidwell S."/>
            <person name="Bisseling T."/>
            <person name="Choisne N."/>
            <person name="Couloux A."/>
            <person name="Denny R."/>
            <person name="Deshpande S."/>
            <person name="Dai X."/>
            <person name="Doyle J.J."/>
            <person name="Dudez A.M."/>
            <person name="Farmer A.D."/>
            <person name="Fouteau S."/>
            <person name="Franken C."/>
            <person name="Gibelin C."/>
            <person name="Gish J."/>
            <person name="Goldstein S."/>
            <person name="Gonzalez A.J."/>
            <person name="Green P.J."/>
            <person name="Hallab A."/>
            <person name="Hartog M."/>
            <person name="Hua A."/>
            <person name="Humphray S.J."/>
            <person name="Jeong D.H."/>
            <person name="Jing Y."/>
            <person name="Jocker A."/>
            <person name="Kenton S.M."/>
            <person name="Kim D.J."/>
            <person name="Klee K."/>
            <person name="Lai H."/>
            <person name="Lang C."/>
            <person name="Lin S."/>
            <person name="Macmil S.L."/>
            <person name="Magdelenat G."/>
            <person name="Matthews L."/>
            <person name="McCorrison J."/>
            <person name="Monaghan E.L."/>
            <person name="Mun J.H."/>
            <person name="Najar F.Z."/>
            <person name="Nicholson C."/>
            <person name="Noirot C."/>
            <person name="O'Bleness M."/>
            <person name="Paule C.R."/>
            <person name="Poulain J."/>
            <person name="Prion F."/>
            <person name="Qin B."/>
            <person name="Qu C."/>
            <person name="Retzel E.F."/>
            <person name="Riddle C."/>
            <person name="Sallet E."/>
            <person name="Samain S."/>
            <person name="Samson N."/>
            <person name="Sanders I."/>
            <person name="Saurat O."/>
            <person name="Scarpelli C."/>
            <person name="Schiex T."/>
            <person name="Segurens B."/>
            <person name="Severin A.J."/>
            <person name="Sherrier D.J."/>
            <person name="Shi R."/>
            <person name="Sims S."/>
            <person name="Singer S.R."/>
            <person name="Sinharoy S."/>
            <person name="Sterck L."/>
            <person name="Viollet A."/>
            <person name="Wang B.B."/>
            <person name="Wang K."/>
            <person name="Wang M."/>
            <person name="Wang X."/>
            <person name="Warfsmann J."/>
            <person name="Weissenbach J."/>
            <person name="White D.D."/>
            <person name="White J.D."/>
            <person name="Wiley G.B."/>
            <person name="Wincker P."/>
            <person name="Xing Y."/>
            <person name="Yang L."/>
            <person name="Yao Z."/>
            <person name="Ying F."/>
            <person name="Zhai J."/>
            <person name="Zhou L."/>
            <person name="Zuber A."/>
            <person name="Denarie J."/>
            <person name="Dixon R.A."/>
            <person name="May G.D."/>
            <person name="Schwartz D.C."/>
            <person name="Rogers J."/>
            <person name="Quetier F."/>
            <person name="Town C.D."/>
            <person name="Roe B.A."/>
        </authorList>
    </citation>
    <scope>NUCLEOTIDE SEQUENCE [LARGE SCALE GENOMIC DNA]</scope>
    <source>
        <strain evidence="10">A17</strain>
        <strain evidence="11 12">cv. Jemalong A17</strain>
    </source>
</reference>
<evidence type="ECO:0000256" key="6">
    <source>
        <dbReference type="SAM" id="MobiDB-lite"/>
    </source>
</evidence>
<proteinExistence type="predicted"/>
<dbReference type="EMBL" id="CM001224">
    <property type="protein sequence ID" value="AET03174.1"/>
    <property type="molecule type" value="Genomic_DNA"/>
</dbReference>
<protein>
    <submittedName>
        <fullName evidence="10">Myb-like transcription factor family protein</fullName>
    </submittedName>
</protein>
<evidence type="ECO:0000313" key="10">
    <source>
        <dbReference type="EMBL" id="AET03174.1"/>
    </source>
</evidence>
<dbReference type="SUPFAM" id="SSF46689">
    <property type="entry name" value="Homeodomain-like"/>
    <property type="match status" value="2"/>
</dbReference>
<dbReference type="InterPro" id="IPR017884">
    <property type="entry name" value="SANT_dom"/>
</dbReference>
<reference evidence="11" key="3">
    <citation type="submission" date="2015-04" db="UniProtKB">
        <authorList>
            <consortium name="EnsemblPlants"/>
        </authorList>
    </citation>
    <scope>IDENTIFICATION</scope>
    <source>
        <strain evidence="11">cv. Jemalong A17</strain>
    </source>
</reference>
<keyword evidence="5" id="KW-0539">Nucleus</keyword>
<keyword evidence="3" id="KW-0238">DNA-binding</keyword>
<reference evidence="10 12" key="2">
    <citation type="journal article" date="2014" name="BMC Genomics">
        <title>An improved genome release (version Mt4.0) for the model legume Medicago truncatula.</title>
        <authorList>
            <person name="Tang H."/>
            <person name="Krishnakumar V."/>
            <person name="Bidwell S."/>
            <person name="Rosen B."/>
            <person name="Chan A."/>
            <person name="Zhou S."/>
            <person name="Gentzbittel L."/>
            <person name="Childs K.L."/>
            <person name="Yandell M."/>
            <person name="Gundlach H."/>
            <person name="Mayer K.F."/>
            <person name="Schwartz D.C."/>
            <person name="Town C.D."/>
        </authorList>
    </citation>
    <scope>GENOME REANNOTATION</scope>
    <source>
        <strain evidence="11 12">cv. Jemalong A17</strain>
    </source>
</reference>
<evidence type="ECO:0000256" key="5">
    <source>
        <dbReference type="ARBA" id="ARBA00023242"/>
    </source>
</evidence>
<feature type="region of interest" description="Disordered" evidence="6">
    <location>
        <begin position="144"/>
        <end position="229"/>
    </location>
</feature>
<dbReference type="InterPro" id="IPR009057">
    <property type="entry name" value="Homeodomain-like_sf"/>
</dbReference>
<keyword evidence="2" id="KW-0805">Transcription regulation</keyword>
<organism evidence="10 12">
    <name type="scientific">Medicago truncatula</name>
    <name type="common">Barrel medic</name>
    <name type="synonym">Medicago tribuloides</name>
    <dbReference type="NCBI Taxonomy" id="3880"/>
    <lineage>
        <taxon>Eukaryota</taxon>
        <taxon>Viridiplantae</taxon>
        <taxon>Streptophyta</taxon>
        <taxon>Embryophyta</taxon>
        <taxon>Tracheophyta</taxon>
        <taxon>Spermatophyta</taxon>
        <taxon>Magnoliopsida</taxon>
        <taxon>eudicotyledons</taxon>
        <taxon>Gunneridae</taxon>
        <taxon>Pentapetalae</taxon>
        <taxon>rosids</taxon>
        <taxon>fabids</taxon>
        <taxon>Fabales</taxon>
        <taxon>Fabaceae</taxon>
        <taxon>Papilionoideae</taxon>
        <taxon>50 kb inversion clade</taxon>
        <taxon>NPAAA clade</taxon>
        <taxon>Hologalegina</taxon>
        <taxon>IRL clade</taxon>
        <taxon>Trifolieae</taxon>
        <taxon>Medicago</taxon>
    </lineage>
</organism>
<dbReference type="SMART" id="SM00717">
    <property type="entry name" value="SANT"/>
    <property type="match status" value="2"/>
</dbReference>
<dbReference type="CDD" id="cd00167">
    <property type="entry name" value="SANT"/>
    <property type="match status" value="2"/>
</dbReference>
<dbReference type="FunFam" id="1.10.10.60:FF:000009">
    <property type="entry name" value="transcription factor MYB1R1"/>
    <property type="match status" value="1"/>
</dbReference>
<dbReference type="InterPro" id="IPR006447">
    <property type="entry name" value="Myb_dom_plants"/>
</dbReference>
<sequence>MDEVGSSCEWSRDQDKAFENTLANYPEDAVDRWEKIAADVPGKTLEEIKRHYVVLFDDINHIESGFVPLPDYDSFSKSSTTCAGEGGAVKKGTKASSSYQERRKGVPWTEDEHRLFLQGLENHGWGDWRSISRYSVVTRTPTQVASHAQKYKIRQDSMKEKKERRRSSIHDVTFVKNGDISAPQGPITGQASNSAANSAGQSAEQAPPVPPAGIKTLDNPPSPPAGIHAAPRIGQPIGGPVVSAVGTTVNLTAPGDMDYGLGPVSETVMPGVPMNLGPMTYAMLHTYAQS</sequence>
<dbReference type="OrthoDB" id="1420887at2759"/>
<dbReference type="PROSITE" id="PS51294">
    <property type="entry name" value="HTH_MYB"/>
    <property type="match status" value="1"/>
</dbReference>
<evidence type="ECO:0000259" key="7">
    <source>
        <dbReference type="PROSITE" id="PS50090"/>
    </source>
</evidence>
<feature type="domain" description="SANT" evidence="8">
    <location>
        <begin position="108"/>
        <end position="156"/>
    </location>
</feature>
<evidence type="ECO:0000259" key="8">
    <source>
        <dbReference type="PROSITE" id="PS51293"/>
    </source>
</evidence>
<dbReference type="Gene3D" id="1.10.10.60">
    <property type="entry name" value="Homeodomain-like"/>
    <property type="match status" value="2"/>
</dbReference>
<evidence type="ECO:0000256" key="2">
    <source>
        <dbReference type="ARBA" id="ARBA00023015"/>
    </source>
</evidence>
<feature type="region of interest" description="Disordered" evidence="6">
    <location>
        <begin position="83"/>
        <end position="105"/>
    </location>
</feature>
<dbReference type="GO" id="GO:0005634">
    <property type="term" value="C:nucleus"/>
    <property type="evidence" value="ECO:0007669"/>
    <property type="project" value="UniProtKB-SubCell"/>
</dbReference>
<dbReference type="eggNOG" id="KOG0724">
    <property type="taxonomic scope" value="Eukaryota"/>
</dbReference>
<dbReference type="GO" id="GO:0003677">
    <property type="term" value="F:DNA binding"/>
    <property type="evidence" value="ECO:0007669"/>
    <property type="project" value="UniProtKB-KW"/>
</dbReference>
<dbReference type="OMA" id="HNSESTH"/>
<dbReference type="InterPro" id="IPR017930">
    <property type="entry name" value="Myb_dom"/>
</dbReference>
<dbReference type="Proteomes" id="UP000002051">
    <property type="component" value="Chromosome 8"/>
</dbReference>
<name>G7I733_MEDTR</name>
<dbReference type="EnsemblPlants" id="AET03174">
    <property type="protein sequence ID" value="AET03174"/>
    <property type="gene ID" value="MTR_8g063600"/>
</dbReference>
<dbReference type="InterPro" id="IPR001005">
    <property type="entry name" value="SANT/Myb"/>
</dbReference>
<evidence type="ECO:0000313" key="11">
    <source>
        <dbReference type="EnsemblPlants" id="AET03174"/>
    </source>
</evidence>
<evidence type="ECO:0000256" key="1">
    <source>
        <dbReference type="ARBA" id="ARBA00004123"/>
    </source>
</evidence>
<evidence type="ECO:0000259" key="9">
    <source>
        <dbReference type="PROSITE" id="PS51294"/>
    </source>
</evidence>
<gene>
    <name evidence="11" type="primary">11437961</name>
    <name evidence="10" type="ordered locus">MTR_8g063600</name>
</gene>
<feature type="compositionally biased region" description="Low complexity" evidence="6">
    <location>
        <begin position="189"/>
        <end position="203"/>
    </location>
</feature>
<evidence type="ECO:0000313" key="12">
    <source>
        <dbReference type="Proteomes" id="UP000002051"/>
    </source>
</evidence>
<dbReference type="STRING" id="3880.G7I733"/>
<keyword evidence="4" id="KW-0804">Transcription</keyword>
<feature type="domain" description="Myb-like" evidence="7">
    <location>
        <begin position="10"/>
        <end position="56"/>
    </location>
</feature>
<dbReference type="PROSITE" id="PS51293">
    <property type="entry name" value="SANT"/>
    <property type="match status" value="1"/>
</dbReference>
<evidence type="ECO:0000256" key="4">
    <source>
        <dbReference type="ARBA" id="ARBA00023163"/>
    </source>
</evidence>
<dbReference type="PANTHER" id="PTHR44042">
    <property type="entry name" value="DUPLICATED HOMEODOMAIN-LIKE SUPERFAMILY PROTEIN-RELATED"/>
    <property type="match status" value="1"/>
</dbReference>
<dbReference type="PaxDb" id="3880-AES59696"/>
<dbReference type="PANTHER" id="PTHR44042:SF66">
    <property type="entry name" value="MYB FAMILY TRANSCRIPTION FACTOR"/>
    <property type="match status" value="1"/>
</dbReference>